<reference evidence="2 3" key="1">
    <citation type="submission" date="2022-01" db="EMBL/GenBank/DDBJ databases">
        <title>Whole genome-based taxonomy of the Shewanellaceae.</title>
        <authorList>
            <person name="Martin-Rodriguez A.J."/>
        </authorList>
    </citation>
    <scope>NUCLEOTIDE SEQUENCE [LARGE SCALE GENOMIC DNA]</scope>
    <source>
        <strain evidence="2 3">DSM 17177</strain>
    </source>
</reference>
<protein>
    <submittedName>
        <fullName evidence="2">Uncharacterized protein</fullName>
    </submittedName>
</protein>
<name>A0ABT0LF29_9GAMM</name>
<keyword evidence="3" id="KW-1185">Reference proteome</keyword>
<evidence type="ECO:0000313" key="3">
    <source>
        <dbReference type="Proteomes" id="UP001203423"/>
    </source>
</evidence>
<accession>A0ABT0LF29</accession>
<dbReference type="RefSeq" id="WP_248941692.1">
    <property type="nucleotide sequence ID" value="NZ_JAKIKS010000082.1"/>
</dbReference>
<gene>
    <name evidence="2" type="ORF">L2764_17900</name>
</gene>
<dbReference type="EMBL" id="JAKIKS010000082">
    <property type="protein sequence ID" value="MCL1126303.1"/>
    <property type="molecule type" value="Genomic_DNA"/>
</dbReference>
<comment type="caution">
    <text evidence="2">The sequence shown here is derived from an EMBL/GenBank/DDBJ whole genome shotgun (WGS) entry which is preliminary data.</text>
</comment>
<organism evidence="2 3">
    <name type="scientific">Shewanella surugensis</name>
    <dbReference type="NCBI Taxonomy" id="212020"/>
    <lineage>
        <taxon>Bacteria</taxon>
        <taxon>Pseudomonadati</taxon>
        <taxon>Pseudomonadota</taxon>
        <taxon>Gammaproteobacteria</taxon>
        <taxon>Alteromonadales</taxon>
        <taxon>Shewanellaceae</taxon>
        <taxon>Shewanella</taxon>
    </lineage>
</organism>
<keyword evidence="1" id="KW-0732">Signal</keyword>
<dbReference type="Proteomes" id="UP001203423">
    <property type="component" value="Unassembled WGS sequence"/>
</dbReference>
<evidence type="ECO:0000256" key="1">
    <source>
        <dbReference type="SAM" id="SignalP"/>
    </source>
</evidence>
<sequence>MAKKWICTYFVLLLSSSAYAETFEKAYAPIGVGDITIFIPIDRQPPVPISFSMTQTESDYLLAWDPSSANRFKLEQWIDGQWLLISDNILTNQYQTSLDNGPQFRVSACDQYGCSDWREVNNTVEGELMISRFSGSHHAVERGQQVSLSWEVSSAIELKITSNQGHRFTSYAEKDQQDFYVSQITEFTLTATGFEHTYTQTLTVSPAAIVTDFQTQPQQDTYTQPLLALVLNQNETMLPIERALLSITLTNGDNLNIIPQQDNKLSRVSDNGELIWTQTLNGMVANQPILQLDNASQSGQLYFGVSSLNGTGEICRIHIDGSDLQCLVEQPNSQNSLASMIAGPVIVDDRLFSFDINGHLYEINIDPNTDFNSESNVNSYRYHAKVPLAEGDAILTPPVADTVNNSLILRTQLDNVIALDIPTTQSSVSVLLQQATAFLGFDFLAKTTQTNKIAGEKEVTTDITDSQSPANTNNTLAIKWTKALAQDEAR</sequence>
<feature type="signal peptide" evidence="1">
    <location>
        <begin position="1"/>
        <end position="20"/>
    </location>
</feature>
<proteinExistence type="predicted"/>
<feature type="chain" id="PRO_5045680547" evidence="1">
    <location>
        <begin position="21"/>
        <end position="490"/>
    </location>
</feature>
<evidence type="ECO:0000313" key="2">
    <source>
        <dbReference type="EMBL" id="MCL1126303.1"/>
    </source>
</evidence>